<reference evidence="1" key="1">
    <citation type="journal article" date="2014" name="Front. Microbiol.">
        <title>High frequency of phylogenetically diverse reductive dehalogenase-homologous genes in deep subseafloor sedimentary metagenomes.</title>
        <authorList>
            <person name="Kawai M."/>
            <person name="Futagami T."/>
            <person name="Toyoda A."/>
            <person name="Takaki Y."/>
            <person name="Nishi S."/>
            <person name="Hori S."/>
            <person name="Arai W."/>
            <person name="Tsubouchi T."/>
            <person name="Morono Y."/>
            <person name="Uchiyama I."/>
            <person name="Ito T."/>
            <person name="Fujiyama A."/>
            <person name="Inagaki F."/>
            <person name="Takami H."/>
        </authorList>
    </citation>
    <scope>NUCLEOTIDE SEQUENCE</scope>
    <source>
        <strain evidence="1">Expedition CK06-06</strain>
    </source>
</reference>
<organism evidence="1">
    <name type="scientific">marine sediment metagenome</name>
    <dbReference type="NCBI Taxonomy" id="412755"/>
    <lineage>
        <taxon>unclassified sequences</taxon>
        <taxon>metagenomes</taxon>
        <taxon>ecological metagenomes</taxon>
    </lineage>
</organism>
<gene>
    <name evidence="1" type="ORF">S03H2_55714</name>
</gene>
<dbReference type="EMBL" id="BARU01035613">
    <property type="protein sequence ID" value="GAH82506.1"/>
    <property type="molecule type" value="Genomic_DNA"/>
</dbReference>
<feature type="non-terminal residue" evidence="1">
    <location>
        <position position="1"/>
    </location>
</feature>
<name>X1IJE5_9ZZZZ</name>
<comment type="caution">
    <text evidence="1">The sequence shown here is derived from an EMBL/GenBank/DDBJ whole genome shotgun (WGS) entry which is preliminary data.</text>
</comment>
<accession>X1IJE5</accession>
<sequence length="64" mass="7378">LKEAGEIYRKGLISLAEAANLTQVSIYAMMEYVEREKIQAPALTKQEMEEELINAKKLFEDMKK</sequence>
<evidence type="ECO:0000313" key="1">
    <source>
        <dbReference type="EMBL" id="GAH82506.1"/>
    </source>
</evidence>
<protein>
    <submittedName>
        <fullName evidence="1">Uncharacterized protein</fullName>
    </submittedName>
</protein>
<dbReference type="Pfam" id="PF03683">
    <property type="entry name" value="UPF0175"/>
    <property type="match status" value="1"/>
</dbReference>
<dbReference type="AlphaFoldDB" id="X1IJE5"/>
<proteinExistence type="predicted"/>
<dbReference type="InterPro" id="IPR005368">
    <property type="entry name" value="UPF0175"/>
</dbReference>